<proteinExistence type="predicted"/>
<name>A0AAN9Z8M8_9ORTH</name>
<feature type="region of interest" description="Disordered" evidence="1">
    <location>
        <begin position="1"/>
        <end position="38"/>
    </location>
</feature>
<sequence>MKLKKILSPRSSRHKINNEDDYTSGYSHRKRKDLQKKRRTVSFVKLPISLYHRTSVSRPPSTSADEFSDQAPGSRPRSLMRRTAIKNLSRYYCKKNHERRYWRGLEITQTKLSYYSKTTVKDEKAAACFTSKEFLLTYHLLDINW</sequence>
<feature type="compositionally biased region" description="Basic residues" evidence="1">
    <location>
        <begin position="1"/>
        <end position="15"/>
    </location>
</feature>
<comment type="caution">
    <text evidence="2">The sequence shown here is derived from an EMBL/GenBank/DDBJ whole genome shotgun (WGS) entry which is preliminary data.</text>
</comment>
<evidence type="ECO:0000313" key="2">
    <source>
        <dbReference type="EMBL" id="KAK7865920.1"/>
    </source>
</evidence>
<dbReference type="EMBL" id="JAZDUA010000162">
    <property type="protein sequence ID" value="KAK7865920.1"/>
    <property type="molecule type" value="Genomic_DNA"/>
</dbReference>
<feature type="compositionally biased region" description="Polar residues" evidence="1">
    <location>
        <begin position="54"/>
        <end position="65"/>
    </location>
</feature>
<gene>
    <name evidence="2" type="ORF">R5R35_001628</name>
</gene>
<organism evidence="2 3">
    <name type="scientific">Gryllus longicercus</name>
    <dbReference type="NCBI Taxonomy" id="2509291"/>
    <lineage>
        <taxon>Eukaryota</taxon>
        <taxon>Metazoa</taxon>
        <taxon>Ecdysozoa</taxon>
        <taxon>Arthropoda</taxon>
        <taxon>Hexapoda</taxon>
        <taxon>Insecta</taxon>
        <taxon>Pterygota</taxon>
        <taxon>Neoptera</taxon>
        <taxon>Polyneoptera</taxon>
        <taxon>Orthoptera</taxon>
        <taxon>Ensifera</taxon>
        <taxon>Gryllidea</taxon>
        <taxon>Grylloidea</taxon>
        <taxon>Gryllidae</taxon>
        <taxon>Gryllinae</taxon>
        <taxon>Gryllus</taxon>
    </lineage>
</organism>
<reference evidence="2 3" key="1">
    <citation type="submission" date="2024-03" db="EMBL/GenBank/DDBJ databases">
        <title>The genome assembly and annotation of the cricket Gryllus longicercus Weissman &amp; Gray.</title>
        <authorList>
            <person name="Szrajer S."/>
            <person name="Gray D."/>
            <person name="Ylla G."/>
        </authorList>
    </citation>
    <scope>NUCLEOTIDE SEQUENCE [LARGE SCALE GENOMIC DNA]</scope>
    <source>
        <strain evidence="2">DAG 2021-001</strain>
        <tissue evidence="2">Whole body minus gut</tissue>
    </source>
</reference>
<evidence type="ECO:0000313" key="3">
    <source>
        <dbReference type="Proteomes" id="UP001378592"/>
    </source>
</evidence>
<accession>A0AAN9Z8M8</accession>
<protein>
    <submittedName>
        <fullName evidence="2">Uncharacterized protein</fullName>
    </submittedName>
</protein>
<evidence type="ECO:0000256" key="1">
    <source>
        <dbReference type="SAM" id="MobiDB-lite"/>
    </source>
</evidence>
<keyword evidence="3" id="KW-1185">Reference proteome</keyword>
<dbReference type="Proteomes" id="UP001378592">
    <property type="component" value="Unassembled WGS sequence"/>
</dbReference>
<feature type="region of interest" description="Disordered" evidence="1">
    <location>
        <begin position="54"/>
        <end position="77"/>
    </location>
</feature>
<dbReference type="AlphaFoldDB" id="A0AAN9Z8M8"/>
<feature type="compositionally biased region" description="Basic residues" evidence="1">
    <location>
        <begin position="27"/>
        <end position="38"/>
    </location>
</feature>